<dbReference type="Pfam" id="PF06421">
    <property type="entry name" value="LepA_C"/>
    <property type="match status" value="1"/>
</dbReference>
<dbReference type="Gene3D" id="3.30.70.240">
    <property type="match status" value="1"/>
</dbReference>
<reference evidence="14 17" key="2">
    <citation type="submission" date="2019-02" db="EMBL/GenBank/DDBJ databases">
        <title>Complete genome sequence of Desulfobacter hydrogenophilus AcRS1.</title>
        <authorList>
            <person name="Marietou A."/>
            <person name="Lund M.B."/>
            <person name="Marshall I.P.G."/>
            <person name="Schreiber L."/>
            <person name="Jorgensen B."/>
        </authorList>
    </citation>
    <scope>NUCLEOTIDE SEQUENCE [LARGE SCALE GENOMIC DNA]</scope>
    <source>
        <strain evidence="14 17">AcRS1</strain>
    </source>
</reference>
<keyword evidence="7 12" id="KW-0472">Membrane</keyword>
<dbReference type="NCBIfam" id="TIGR00231">
    <property type="entry name" value="small_GTP"/>
    <property type="match status" value="1"/>
</dbReference>
<dbReference type="GO" id="GO:0003924">
    <property type="term" value="F:GTPase activity"/>
    <property type="evidence" value="ECO:0007669"/>
    <property type="project" value="UniProtKB-UniRule"/>
</dbReference>
<dbReference type="InterPro" id="IPR006297">
    <property type="entry name" value="EF-4"/>
</dbReference>
<dbReference type="InterPro" id="IPR013842">
    <property type="entry name" value="LepA_CTD"/>
</dbReference>
<evidence type="ECO:0000256" key="9">
    <source>
        <dbReference type="ARBA" id="ARBA00057626"/>
    </source>
</evidence>
<sequence length="600" mass="67464">MKHDHLNIRNFSIIAHIDHGKSTLSDRLIQLSGIIEDRDMKEQILDSMDIERERGITIKSQTVSLPYTASDGSKYLLNLIDTPGHVDFSYEVSRALASCEGALILTDATQGVEAQTLANLYLAMEHELVILPVINKIDLPSAEIEWVKNQIDEDLGLDSEQALLVSAKTGVGVDKIFQTIVDKIPGPTIEDTGAFKALVFDSHYDAFRGVIIHIRIFEGNIKKGDRIQFMSNNSTYKVEEVGLFQIKRNPMPILEAGQVGYFLAGIKLISDVRIGDTVTMPDKRCDKALGGFREPTPVVFSSMYPVASDDYVELTEALEKLKLNDAALIYEKDSSAALGFGYRCGFLGLLHLEVVQERLEREYDISLILTSPSVQYEVTYVSGEVKIIDNPTEYPDPTEIKCVREPIIKASIIVPDKYMGNVMQVCHEFRGISTNYQYLTSNRMEMNFILPLAEVVYEFYDRLKSVTQGYGSFDYKIAGYQETNLVKLDFLINGERVDALSMLIHRDKAESKARSACKKLREEIPRQQFKIPIQGAIGGKFIARETISAYRKDVTAKCYGGDISRKRKLLEKQRKGKKRMKMVGSVEIPQSAFLSVLKSD</sequence>
<dbReference type="InterPro" id="IPR035647">
    <property type="entry name" value="EFG_III/V"/>
</dbReference>
<dbReference type="GO" id="GO:0005525">
    <property type="term" value="F:GTP binding"/>
    <property type="evidence" value="ECO:0007669"/>
    <property type="project" value="UniProtKB-UniRule"/>
</dbReference>
<gene>
    <name evidence="12 15" type="primary">lepA</name>
    <name evidence="15" type="ORF">DO021_19950</name>
    <name evidence="14" type="ORF">EYB58_19450</name>
</gene>
<dbReference type="Gene3D" id="2.40.30.10">
    <property type="entry name" value="Translation factors"/>
    <property type="match status" value="1"/>
</dbReference>
<accession>A0A328FAX8</accession>
<evidence type="ECO:0000256" key="6">
    <source>
        <dbReference type="ARBA" id="ARBA00023134"/>
    </source>
</evidence>
<dbReference type="SUPFAM" id="SSF54980">
    <property type="entry name" value="EF-G C-terminal domain-like"/>
    <property type="match status" value="2"/>
</dbReference>
<organism evidence="15 16">
    <name type="scientific">Desulfobacter hydrogenophilus</name>
    <dbReference type="NCBI Taxonomy" id="2291"/>
    <lineage>
        <taxon>Bacteria</taxon>
        <taxon>Pseudomonadati</taxon>
        <taxon>Thermodesulfobacteriota</taxon>
        <taxon>Desulfobacteria</taxon>
        <taxon>Desulfobacterales</taxon>
        <taxon>Desulfobacteraceae</taxon>
        <taxon>Desulfobacter</taxon>
    </lineage>
</organism>
<protein>
    <recommendedName>
        <fullName evidence="11 12">Elongation factor 4</fullName>
        <shortName evidence="12">EF-4</shortName>
        <ecNumber evidence="11 12">3.6.5.n1</ecNumber>
    </recommendedName>
    <alternativeName>
        <fullName evidence="12">Ribosomal back-translocase LepA</fullName>
    </alternativeName>
</protein>
<dbReference type="InterPro" id="IPR000795">
    <property type="entry name" value="T_Tr_GTP-bd_dom"/>
</dbReference>
<evidence type="ECO:0000256" key="1">
    <source>
        <dbReference type="ARBA" id="ARBA00005454"/>
    </source>
</evidence>
<dbReference type="Pfam" id="PF00679">
    <property type="entry name" value="EFG_C"/>
    <property type="match status" value="1"/>
</dbReference>
<feature type="binding site" evidence="12">
    <location>
        <begin position="135"/>
        <end position="138"/>
    </location>
    <ligand>
        <name>GTP</name>
        <dbReference type="ChEBI" id="CHEBI:37565"/>
    </ligand>
</feature>
<dbReference type="GO" id="GO:0043022">
    <property type="term" value="F:ribosome binding"/>
    <property type="evidence" value="ECO:0007669"/>
    <property type="project" value="UniProtKB-UniRule"/>
</dbReference>
<dbReference type="Pfam" id="PF03144">
    <property type="entry name" value="GTP_EFTU_D2"/>
    <property type="match status" value="1"/>
</dbReference>
<keyword evidence="2 12" id="KW-1003">Cell membrane</keyword>
<dbReference type="EMBL" id="CP036313">
    <property type="protein sequence ID" value="QBH14904.1"/>
    <property type="molecule type" value="Genomic_DNA"/>
</dbReference>
<comment type="function">
    <text evidence="9 12">Required for accurate and efficient protein synthesis under certain stress conditions. May act as a fidelity factor of the translation reaction, by catalyzing a one-codon backward translocation of tRNAs on improperly translocated ribosomes. Back-translocation proceeds from a post-translocation (POST) complex to a pre-translocation (PRE) complex, thus giving elongation factor G a second chance to translocate the tRNAs correctly. Binds to ribosomes in a GTP-dependent manner.</text>
</comment>
<evidence type="ECO:0000313" key="17">
    <source>
        <dbReference type="Proteomes" id="UP000293902"/>
    </source>
</evidence>
<dbReference type="EC" id="3.6.5.n1" evidence="11 12"/>
<keyword evidence="15" id="KW-0251">Elongation factor</keyword>
<dbReference type="InterPro" id="IPR027417">
    <property type="entry name" value="P-loop_NTPase"/>
</dbReference>
<evidence type="ECO:0000256" key="8">
    <source>
        <dbReference type="ARBA" id="ARBA00050293"/>
    </source>
</evidence>
<keyword evidence="3 12" id="KW-0547">Nucleotide-binding</keyword>
<dbReference type="InterPro" id="IPR035654">
    <property type="entry name" value="LepA_IV"/>
</dbReference>
<dbReference type="InterPro" id="IPR009000">
    <property type="entry name" value="Transl_B-barrel_sf"/>
</dbReference>
<dbReference type="PANTHER" id="PTHR43512:SF4">
    <property type="entry name" value="TRANSLATION FACTOR GUF1 HOMOLOG, CHLOROPLASTIC"/>
    <property type="match status" value="1"/>
</dbReference>
<proteinExistence type="inferred from homology"/>
<dbReference type="CDD" id="cd16260">
    <property type="entry name" value="EF4_III"/>
    <property type="match status" value="1"/>
</dbReference>
<feature type="binding site" evidence="12">
    <location>
        <begin position="18"/>
        <end position="23"/>
    </location>
    <ligand>
        <name>GTP</name>
        <dbReference type="ChEBI" id="CHEBI:37565"/>
    </ligand>
</feature>
<evidence type="ECO:0000256" key="5">
    <source>
        <dbReference type="ARBA" id="ARBA00022917"/>
    </source>
</evidence>
<dbReference type="Gene3D" id="3.40.50.300">
    <property type="entry name" value="P-loop containing nucleotide triphosphate hydrolases"/>
    <property type="match status" value="1"/>
</dbReference>
<evidence type="ECO:0000256" key="10">
    <source>
        <dbReference type="ARBA" id="ARBA00061052"/>
    </source>
</evidence>
<dbReference type="Gene3D" id="3.30.70.2570">
    <property type="entry name" value="Elongation factor 4, C-terminal domain"/>
    <property type="match status" value="1"/>
</dbReference>
<reference evidence="15 16" key="1">
    <citation type="submission" date="2018-06" db="EMBL/GenBank/DDBJ databases">
        <title>Complete Genome Sequence of Desulfobacter hydrogenophilus (DSM3380).</title>
        <authorList>
            <person name="Marietou A."/>
            <person name="Schreiber L."/>
            <person name="Marshall I."/>
            <person name="Jorgensen B."/>
        </authorList>
    </citation>
    <scope>NUCLEOTIDE SEQUENCE [LARGE SCALE GENOMIC DNA]</scope>
    <source>
        <strain evidence="15 16">DSM 3380</strain>
    </source>
</reference>
<dbReference type="FunFam" id="3.30.70.870:FF:000004">
    <property type="entry name" value="Translation factor GUF1, mitochondrial"/>
    <property type="match status" value="1"/>
</dbReference>
<dbReference type="GO" id="GO:0003746">
    <property type="term" value="F:translation elongation factor activity"/>
    <property type="evidence" value="ECO:0007669"/>
    <property type="project" value="UniProtKB-UniRule"/>
</dbReference>
<dbReference type="GO" id="GO:0005886">
    <property type="term" value="C:plasma membrane"/>
    <property type="evidence" value="ECO:0007669"/>
    <property type="project" value="UniProtKB-SubCell"/>
</dbReference>
<dbReference type="SMART" id="SM00838">
    <property type="entry name" value="EFG_C"/>
    <property type="match status" value="1"/>
</dbReference>
<evidence type="ECO:0000256" key="11">
    <source>
        <dbReference type="ARBA" id="ARBA00066744"/>
    </source>
</evidence>
<comment type="subcellular location">
    <subcellularLocation>
        <location evidence="12">Cell membrane</location>
        <topology evidence="12">Peripheral membrane protein</topology>
        <orientation evidence="12">Cytoplasmic side</orientation>
    </subcellularLocation>
</comment>
<dbReference type="InterPro" id="IPR038363">
    <property type="entry name" value="LepA_C_sf"/>
</dbReference>
<keyword evidence="6 12" id="KW-0342">GTP-binding</keyword>
<dbReference type="AlphaFoldDB" id="A0A328FAX8"/>
<dbReference type="CDD" id="cd01890">
    <property type="entry name" value="LepA"/>
    <property type="match status" value="1"/>
</dbReference>
<dbReference type="InterPro" id="IPR005225">
    <property type="entry name" value="Small_GTP-bd"/>
</dbReference>
<dbReference type="NCBIfam" id="TIGR01393">
    <property type="entry name" value="lepA"/>
    <property type="match status" value="1"/>
</dbReference>
<dbReference type="OrthoDB" id="9760518at2"/>
<dbReference type="PRINTS" id="PR00315">
    <property type="entry name" value="ELONGATNFCT"/>
</dbReference>
<dbReference type="PROSITE" id="PS00301">
    <property type="entry name" value="G_TR_1"/>
    <property type="match status" value="1"/>
</dbReference>
<evidence type="ECO:0000313" key="16">
    <source>
        <dbReference type="Proteomes" id="UP000248798"/>
    </source>
</evidence>
<dbReference type="Proteomes" id="UP000293902">
    <property type="component" value="Chromosome"/>
</dbReference>
<dbReference type="InterPro" id="IPR031157">
    <property type="entry name" value="G_TR_CS"/>
</dbReference>
<dbReference type="InterPro" id="IPR004161">
    <property type="entry name" value="EFTu-like_2"/>
</dbReference>
<evidence type="ECO:0000313" key="15">
    <source>
        <dbReference type="EMBL" id="RAM00285.1"/>
    </source>
</evidence>
<name>A0A328FAX8_9BACT</name>
<dbReference type="FunFam" id="3.40.50.300:FF:000078">
    <property type="entry name" value="Elongation factor 4"/>
    <property type="match status" value="1"/>
</dbReference>
<evidence type="ECO:0000256" key="3">
    <source>
        <dbReference type="ARBA" id="ARBA00022741"/>
    </source>
</evidence>
<dbReference type="SUPFAM" id="SSF50447">
    <property type="entry name" value="Translation proteins"/>
    <property type="match status" value="1"/>
</dbReference>
<comment type="catalytic activity">
    <reaction evidence="8 12">
        <text>GTP + H2O = GDP + phosphate + H(+)</text>
        <dbReference type="Rhea" id="RHEA:19669"/>
        <dbReference type="ChEBI" id="CHEBI:15377"/>
        <dbReference type="ChEBI" id="CHEBI:15378"/>
        <dbReference type="ChEBI" id="CHEBI:37565"/>
        <dbReference type="ChEBI" id="CHEBI:43474"/>
        <dbReference type="ChEBI" id="CHEBI:58189"/>
        <dbReference type="EC" id="3.6.5.n1"/>
    </reaction>
</comment>
<keyword evidence="17" id="KW-1185">Reference proteome</keyword>
<dbReference type="Proteomes" id="UP000248798">
    <property type="component" value="Unassembled WGS sequence"/>
</dbReference>
<dbReference type="FunFam" id="2.40.30.10:FF:000015">
    <property type="entry name" value="Translation factor GUF1, mitochondrial"/>
    <property type="match status" value="1"/>
</dbReference>
<comment type="similarity">
    <text evidence="1 12">Belongs to the TRAFAC class translation factor GTPase superfamily. Classic translation factor GTPase family. LepA subfamily.</text>
</comment>
<comment type="similarity">
    <text evidence="10">Belongs to the GTP-binding elongation factor family. LepA subfamily.</text>
</comment>
<keyword evidence="4 12" id="KW-0378">Hydrolase</keyword>
<evidence type="ECO:0000256" key="4">
    <source>
        <dbReference type="ARBA" id="ARBA00022801"/>
    </source>
</evidence>
<evidence type="ECO:0000256" key="12">
    <source>
        <dbReference type="HAMAP-Rule" id="MF_00071"/>
    </source>
</evidence>
<dbReference type="RefSeq" id="WP_111959957.1">
    <property type="nucleotide sequence ID" value="NZ_CP036313.1"/>
</dbReference>
<dbReference type="Gene3D" id="3.30.70.870">
    <property type="entry name" value="Elongation Factor G (Translational Gtpase), domain 3"/>
    <property type="match status" value="1"/>
</dbReference>
<evidence type="ECO:0000259" key="13">
    <source>
        <dbReference type="PROSITE" id="PS51722"/>
    </source>
</evidence>
<dbReference type="SUPFAM" id="SSF52540">
    <property type="entry name" value="P-loop containing nucleoside triphosphate hydrolases"/>
    <property type="match status" value="1"/>
</dbReference>
<dbReference type="PANTHER" id="PTHR43512">
    <property type="entry name" value="TRANSLATION FACTOR GUF1-RELATED"/>
    <property type="match status" value="1"/>
</dbReference>
<dbReference type="FunFam" id="3.30.70.2570:FF:000001">
    <property type="entry name" value="Translation factor GUF1, mitochondrial"/>
    <property type="match status" value="1"/>
</dbReference>
<evidence type="ECO:0000313" key="14">
    <source>
        <dbReference type="EMBL" id="QBH14904.1"/>
    </source>
</evidence>
<dbReference type="CDD" id="cd03699">
    <property type="entry name" value="EF4_II"/>
    <property type="match status" value="1"/>
</dbReference>
<dbReference type="GO" id="GO:0045727">
    <property type="term" value="P:positive regulation of translation"/>
    <property type="evidence" value="ECO:0007669"/>
    <property type="project" value="UniProtKB-UniRule"/>
</dbReference>
<dbReference type="Pfam" id="PF00009">
    <property type="entry name" value="GTP_EFTU"/>
    <property type="match status" value="1"/>
</dbReference>
<dbReference type="PROSITE" id="PS51722">
    <property type="entry name" value="G_TR_2"/>
    <property type="match status" value="1"/>
</dbReference>
<dbReference type="FunFam" id="3.30.70.240:FF:000007">
    <property type="entry name" value="Translation factor GUF1, mitochondrial"/>
    <property type="match status" value="1"/>
</dbReference>
<keyword evidence="5 12" id="KW-0648">Protein biosynthesis</keyword>
<dbReference type="HAMAP" id="MF_00071">
    <property type="entry name" value="LepA"/>
    <property type="match status" value="1"/>
</dbReference>
<dbReference type="CDD" id="cd03709">
    <property type="entry name" value="lepA_C"/>
    <property type="match status" value="1"/>
</dbReference>
<feature type="domain" description="Tr-type G" evidence="13">
    <location>
        <begin position="6"/>
        <end position="188"/>
    </location>
</feature>
<evidence type="ECO:0000256" key="2">
    <source>
        <dbReference type="ARBA" id="ARBA00022475"/>
    </source>
</evidence>
<evidence type="ECO:0000256" key="7">
    <source>
        <dbReference type="ARBA" id="ARBA00023136"/>
    </source>
</evidence>
<dbReference type="EMBL" id="QLNI01000054">
    <property type="protein sequence ID" value="RAM00285.1"/>
    <property type="molecule type" value="Genomic_DNA"/>
</dbReference>
<dbReference type="InterPro" id="IPR000640">
    <property type="entry name" value="EFG_V-like"/>
</dbReference>